<evidence type="ECO:0000313" key="6">
    <source>
        <dbReference type="EMBL" id="AJH01828.1"/>
    </source>
</evidence>
<sequence>MDNQLLVENINFSYGKNKVLNNISFYSSNGIASILGANGAGKTTLMRVLIGANKPSTGKILLNNENLLECSNNIIGYLPQNFDTYDNVTGYDFLSYVCDIKNVSSKEKKQHIDKVIQQFNLESIIYKNIRNYSGGCKRRLGIAQAVIGNPNIIIIDEPTVGLDPEQRLEFRHYLSEIGKERIVLISTHILEDVELYTNTILIINQGSIIFKGSTSDAIAQAKNNIYTMNVNIDELALINKKAMVIEEKRLENNMIKIKFIQTDDIVDKSELEKEVSLENAYVFLQKCETSLQ</sequence>
<comment type="similarity">
    <text evidence="1">Belongs to the ABC transporter superfamily.</text>
</comment>
<dbReference type="InterPro" id="IPR003439">
    <property type="entry name" value="ABC_transporter-like_ATP-bd"/>
</dbReference>
<dbReference type="Proteomes" id="UP000031866">
    <property type="component" value="Chromosome"/>
</dbReference>
<keyword evidence="2" id="KW-0813">Transport</keyword>
<protein>
    <submittedName>
        <fullName evidence="6">ABC transporter ATP-binding protein</fullName>
    </submittedName>
</protein>
<evidence type="ECO:0000256" key="4">
    <source>
        <dbReference type="ARBA" id="ARBA00022840"/>
    </source>
</evidence>
<keyword evidence="3" id="KW-0547">Nucleotide-binding</keyword>
<dbReference type="STRING" id="1520.LF65_05306"/>
<dbReference type="PROSITE" id="PS50893">
    <property type="entry name" value="ABC_TRANSPORTER_2"/>
    <property type="match status" value="1"/>
</dbReference>
<dbReference type="SMART" id="SM00382">
    <property type="entry name" value="AAA"/>
    <property type="match status" value="1"/>
</dbReference>
<proteinExistence type="inferred from homology"/>
<dbReference type="OrthoDB" id="9804819at2"/>
<evidence type="ECO:0000256" key="1">
    <source>
        <dbReference type="ARBA" id="ARBA00005417"/>
    </source>
</evidence>
<evidence type="ECO:0000313" key="7">
    <source>
        <dbReference type="Proteomes" id="UP000031866"/>
    </source>
</evidence>
<dbReference type="SUPFAM" id="SSF52540">
    <property type="entry name" value="P-loop containing nucleoside triphosphate hydrolases"/>
    <property type="match status" value="1"/>
</dbReference>
<feature type="domain" description="ABC transporter" evidence="5">
    <location>
        <begin position="5"/>
        <end position="230"/>
    </location>
</feature>
<dbReference type="AlphaFoldDB" id="A0A0B5QV27"/>
<gene>
    <name evidence="6" type="ORF">LF65_05306</name>
</gene>
<dbReference type="GO" id="GO:0005524">
    <property type="term" value="F:ATP binding"/>
    <property type="evidence" value="ECO:0007669"/>
    <property type="project" value="UniProtKB-KW"/>
</dbReference>
<keyword evidence="4 6" id="KW-0067">ATP-binding</keyword>
<evidence type="ECO:0000256" key="2">
    <source>
        <dbReference type="ARBA" id="ARBA00022448"/>
    </source>
</evidence>
<dbReference type="KEGG" id="cbei:LF65_05306"/>
<dbReference type="InterPro" id="IPR027417">
    <property type="entry name" value="P-loop_NTPase"/>
</dbReference>
<dbReference type="Gene3D" id="3.40.50.300">
    <property type="entry name" value="P-loop containing nucleotide triphosphate hydrolases"/>
    <property type="match status" value="1"/>
</dbReference>
<dbReference type="GO" id="GO:0016887">
    <property type="term" value="F:ATP hydrolysis activity"/>
    <property type="evidence" value="ECO:0007669"/>
    <property type="project" value="InterPro"/>
</dbReference>
<dbReference type="RefSeq" id="WP_041900300.1">
    <property type="nucleotide sequence ID" value="NZ_CP010086.2"/>
</dbReference>
<evidence type="ECO:0000259" key="5">
    <source>
        <dbReference type="PROSITE" id="PS50893"/>
    </source>
</evidence>
<dbReference type="PANTHER" id="PTHR43335:SF2">
    <property type="entry name" value="ABC TRANSPORTER, ATP-BINDING PROTEIN"/>
    <property type="match status" value="1"/>
</dbReference>
<dbReference type="EMBL" id="CP010086">
    <property type="protein sequence ID" value="AJH01828.1"/>
    <property type="molecule type" value="Genomic_DNA"/>
</dbReference>
<dbReference type="Pfam" id="PF00005">
    <property type="entry name" value="ABC_tran"/>
    <property type="match status" value="1"/>
</dbReference>
<organism evidence="6 7">
    <name type="scientific">Clostridium beijerinckii</name>
    <name type="common">Clostridium MP</name>
    <dbReference type="NCBI Taxonomy" id="1520"/>
    <lineage>
        <taxon>Bacteria</taxon>
        <taxon>Bacillati</taxon>
        <taxon>Bacillota</taxon>
        <taxon>Clostridia</taxon>
        <taxon>Eubacteriales</taxon>
        <taxon>Clostridiaceae</taxon>
        <taxon>Clostridium</taxon>
    </lineage>
</organism>
<dbReference type="InterPro" id="IPR003593">
    <property type="entry name" value="AAA+_ATPase"/>
</dbReference>
<name>A0A0B5QV27_CLOBE</name>
<accession>A0A0B5QV27</accession>
<evidence type="ECO:0000256" key="3">
    <source>
        <dbReference type="ARBA" id="ARBA00022741"/>
    </source>
</evidence>
<reference evidence="7" key="1">
    <citation type="submission" date="2014-12" db="EMBL/GenBank/DDBJ databases">
        <title>Genome sequence of Clostridium beijerinckii strain 59B.</title>
        <authorList>
            <person name="Little G.T."/>
            <person name="Minton N.P."/>
        </authorList>
    </citation>
    <scope>NUCLEOTIDE SEQUENCE [LARGE SCALE GENOMIC DNA]</scope>
    <source>
        <strain evidence="7">59B</strain>
    </source>
</reference>
<dbReference type="PANTHER" id="PTHR43335">
    <property type="entry name" value="ABC TRANSPORTER, ATP-BINDING PROTEIN"/>
    <property type="match status" value="1"/>
</dbReference>